<dbReference type="EMBL" id="OR472445">
    <property type="protein sequence ID" value="WNV45702.1"/>
    <property type="molecule type" value="Genomic_DNA"/>
</dbReference>
<protein>
    <submittedName>
        <fullName evidence="1">Uncharacterized protein</fullName>
    </submittedName>
</protein>
<reference evidence="1" key="1">
    <citation type="submission" date="2023-08" db="EMBL/GenBank/DDBJ databases">
        <authorList>
            <person name="Rotman E.R."/>
            <person name="Mimee M."/>
        </authorList>
    </citation>
    <scope>NUCLEOTIDE SEQUENCE</scope>
</reference>
<proteinExistence type="predicted"/>
<evidence type="ECO:0000313" key="1">
    <source>
        <dbReference type="EMBL" id="WNV45702.1"/>
    </source>
</evidence>
<gene>
    <name evidence="1" type="ORF">FVZTVLPZ_CDS0205</name>
</gene>
<organism evidence="1">
    <name type="scientific">Klebsiella phage vB_KpnM_Iguana_ER37</name>
    <dbReference type="NCBI Taxonomy" id="3076781"/>
    <lineage>
        <taxon>Viruses</taxon>
        <taxon>Duplodnaviria</taxon>
        <taxon>Heunggongvirae</taxon>
        <taxon>Uroviricota</taxon>
        <taxon>Caudoviricetes</taxon>
    </lineage>
</organism>
<name>A0AB38Z414_9CAUD</name>
<sequence>MTPGAVRLAPQTVRMLQNTQTDIFRQVIFSAGACFDFPTGAGVVMWRKRRPLQTCLWHRHVTAMCL</sequence>
<accession>A0AB38Z414</accession>